<proteinExistence type="predicted"/>
<feature type="domain" description="Glycosyl transferase family 1" evidence="1">
    <location>
        <begin position="207"/>
        <end position="355"/>
    </location>
</feature>
<evidence type="ECO:0000313" key="2">
    <source>
        <dbReference type="EMBL" id="SFF07786.1"/>
    </source>
</evidence>
<dbReference type="SUPFAM" id="SSF53756">
    <property type="entry name" value="UDP-Glycosyltransferase/glycogen phosphorylase"/>
    <property type="match status" value="1"/>
</dbReference>
<organism evidence="2 3">
    <name type="scientific">Spirosoma endophyticum</name>
    <dbReference type="NCBI Taxonomy" id="662367"/>
    <lineage>
        <taxon>Bacteria</taxon>
        <taxon>Pseudomonadati</taxon>
        <taxon>Bacteroidota</taxon>
        <taxon>Cytophagia</taxon>
        <taxon>Cytophagales</taxon>
        <taxon>Cytophagaceae</taxon>
        <taxon>Spirosoma</taxon>
    </lineage>
</organism>
<sequence length="381" mass="43384">MKILWVNPSFLDYRIPVYKKIFELNNKNFFLIYSKNRVPQRVISKIESAIGDHAIGLSDELVLNFKSKSDFANTEFKIPYQPGLYNAILKVDADIIIGEGFFQWTPMAILIAKLKKRKLLIAYERTAHTERNCPKWRALYRKFISKFVDGYSINGSLTKDYLIQLGVKADQLFVGGMSADSENLVASFNSVSLNEIQALKSKLLLRNGLTFLYIGQINERKGVIPLLEAWKSHNKLYPNDNLILIGTGPLYDKCKEDFSHIDSIYLIGSIDYDLIHHYYAIANVFIIPTLEDNWSLVVPEAMSCGLPIACSIYNGCYPELVQEGLNGKLFDPLKETSVIDALAYFHNKDLEQMGKESKNIEKKYNASSVALNIYNMCNEII</sequence>
<keyword evidence="3" id="KW-1185">Reference proteome</keyword>
<evidence type="ECO:0000313" key="3">
    <source>
        <dbReference type="Proteomes" id="UP000198598"/>
    </source>
</evidence>
<dbReference type="InterPro" id="IPR001296">
    <property type="entry name" value="Glyco_trans_1"/>
</dbReference>
<evidence type="ECO:0000259" key="1">
    <source>
        <dbReference type="Pfam" id="PF00534"/>
    </source>
</evidence>
<accession>A0A1I2FTE3</accession>
<dbReference type="AlphaFoldDB" id="A0A1I2FTE3"/>
<dbReference type="Gene3D" id="3.40.50.2000">
    <property type="entry name" value="Glycogen Phosphorylase B"/>
    <property type="match status" value="2"/>
</dbReference>
<keyword evidence="2" id="KW-0808">Transferase</keyword>
<name>A0A1I2FTE3_9BACT</name>
<dbReference type="PANTHER" id="PTHR45947:SF13">
    <property type="entry name" value="TRANSFERASE"/>
    <property type="match status" value="1"/>
</dbReference>
<dbReference type="CDD" id="cd03801">
    <property type="entry name" value="GT4_PimA-like"/>
    <property type="match status" value="1"/>
</dbReference>
<dbReference type="OrthoDB" id="9790710at2"/>
<dbReference type="GO" id="GO:0016757">
    <property type="term" value="F:glycosyltransferase activity"/>
    <property type="evidence" value="ECO:0007669"/>
    <property type="project" value="InterPro"/>
</dbReference>
<dbReference type="InterPro" id="IPR050194">
    <property type="entry name" value="Glycosyltransferase_grp1"/>
</dbReference>
<protein>
    <submittedName>
        <fullName evidence="2">Glycosyltransferase involved in cell wall bisynthesis</fullName>
    </submittedName>
</protein>
<gene>
    <name evidence="2" type="ORF">SAMN05216167_12738</name>
</gene>
<dbReference type="PANTHER" id="PTHR45947">
    <property type="entry name" value="SULFOQUINOVOSYL TRANSFERASE SQD2"/>
    <property type="match status" value="1"/>
</dbReference>
<dbReference type="Proteomes" id="UP000198598">
    <property type="component" value="Unassembled WGS sequence"/>
</dbReference>
<reference evidence="2 3" key="1">
    <citation type="submission" date="2016-10" db="EMBL/GenBank/DDBJ databases">
        <authorList>
            <person name="de Groot N.N."/>
        </authorList>
    </citation>
    <scope>NUCLEOTIDE SEQUENCE [LARGE SCALE GENOMIC DNA]</scope>
    <source>
        <strain evidence="2 3">DSM 26130</strain>
    </source>
</reference>
<dbReference type="RefSeq" id="WP_093833919.1">
    <property type="nucleotide sequence ID" value="NZ_FOLQ01000027.1"/>
</dbReference>
<dbReference type="Pfam" id="PF00534">
    <property type="entry name" value="Glycos_transf_1"/>
    <property type="match status" value="1"/>
</dbReference>
<dbReference type="EMBL" id="FOLQ01000027">
    <property type="protein sequence ID" value="SFF07786.1"/>
    <property type="molecule type" value="Genomic_DNA"/>
</dbReference>
<dbReference type="STRING" id="662367.SAMN05216167_12738"/>